<feature type="region of interest" description="Disordered" evidence="1">
    <location>
        <begin position="479"/>
        <end position="498"/>
    </location>
</feature>
<keyword evidence="2" id="KW-1133">Transmembrane helix</keyword>
<feature type="compositionally biased region" description="Polar residues" evidence="1">
    <location>
        <begin position="1089"/>
        <end position="1099"/>
    </location>
</feature>
<evidence type="ECO:0000256" key="2">
    <source>
        <dbReference type="SAM" id="Phobius"/>
    </source>
</evidence>
<feature type="compositionally biased region" description="Polar residues" evidence="1">
    <location>
        <begin position="479"/>
        <end position="494"/>
    </location>
</feature>
<comment type="caution">
    <text evidence="3">The sequence shown here is derived from an EMBL/GenBank/DDBJ whole genome shotgun (WGS) entry which is preliminary data.</text>
</comment>
<dbReference type="EMBL" id="JAOPMH010000001">
    <property type="protein sequence ID" value="MDH7889110.1"/>
    <property type="molecule type" value="Genomic_DNA"/>
</dbReference>
<sequence length="1339" mass="142634">MSYSNHLNSTAVKKIGGAGLAAVMAVGSMGTGAVTALAVDDANPTTPPSTSGGETTTTSRKLQTTYGKQTVTYEKNSDGNYEATISKYDGDPLKAATATLDGEDTPIALTAETPSLNIDHGKVGVSHLTGTVTYKGTFDESATTSRKVTLTVNVDETYGKEITLKDGTPFTVQGDTDTANATLNGVTLDKDGTPSETTVSLSNGTTAAIDWSKPSYDYRNGYTVTKTGTATARVEIMDFNWDNGTRTDVYGWNTRTSVTASNTASWSTNYEGNSIPFATSDEDGKQLASMTGNTIPKQLEVTGSNGSNVTLTNPTLTPEATTGAGKLDMIHETGTAGYSKKAEGILPEFAATVNYTKDYGKEVTLKDGTPFTIQQDGKTAVLDYSNKDYTVNKAGKVVGKDGREITSLKLSDDTELPITWSKTTDAKTHATTVTGTVSQKYKTIDPETRASYEWTVQVNQSYTRTDTWSGEVGGKTFNFTNNPETGDQSYTASEPSDKVPGRITVHTNDSDDTFTLNHGDLKDVRLTANGTFAKVDVTGTAVYHVGAKNGSPAFDVSIPFRYTAGENVTLEDGTPFAVSGENADGTVEAAANTTGSYHVTKDRKVVDADGNEVKTIKLSNGRKLNVSWTVNVDNSTHVTTATGVATGNYAYTDTQTGQTKVWHMTVNLGDYSRTNTWYAQVGNDKLPFVNLPNMGGSQSLTAPTVNVRPTAVTIGSLNKDDNTQFKVEPKFTEQHITSGDKLGTAIVTGTAVYHADANPSLGLPQFDVTVPFEYSIGEEITLDNGTDKGTPFSKYEDGSYHAGYSATGLSDKDNSPSYHEVTLSNKDKATVQWESAPKTMVGADNKNNIIVLSGTATGVVTVKDEHGNKLEQSYTVGTRDIRAEDKSFTKMTLTQTSADGKSKSYEIKKEDFDENHQKTVELPASDAKDSFSLSAEHGLDAEVSRPKLGVDGTSRLITVTVNGVDYTVRVNFKTSDLQPDSPARLDGIYVNLTGKAEKGTLIDNWNPNRLDYVVALKDANTSAYLLPEAPKGVTVKAGNVTQSAQSNRQEWTVTDTATGATRTYSVTVTRPVKTAVTEFQPKEPVEQSPVKTPDSQTDTSLASVGYVGKDGKYVPVTSDKFEIPEGGVFSYETKVGQSAVASSSHKGMTYTYTVSVLSPDGVTFTQHDYTVTYITAATHKAELTGISVDGKLINGFDPDKTSYEVAVDNPDKWTVVGQYDKDSGMSITINKNGADATLTVTSGDGLVSKDYKIHATKKPFGGAGTAGVSDLAQTGVNTGIIGIVIVALLAVGGILTVAVKRLGKRNAVKRVEATPDSKTESNPEPENDSDKNNPVSKAE</sequence>
<feature type="region of interest" description="Disordered" evidence="1">
    <location>
        <begin position="1080"/>
        <end position="1099"/>
    </location>
</feature>
<feature type="compositionally biased region" description="Low complexity" evidence="1">
    <location>
        <begin position="48"/>
        <end position="59"/>
    </location>
</feature>
<evidence type="ECO:0008006" key="5">
    <source>
        <dbReference type="Google" id="ProtNLM"/>
    </source>
</evidence>
<organism evidence="3 4">
    <name type="scientific">Bifidobacterium catenulatum subsp. kashiwanohense</name>
    <dbReference type="NCBI Taxonomy" id="630129"/>
    <lineage>
        <taxon>Bacteria</taxon>
        <taxon>Bacillati</taxon>
        <taxon>Actinomycetota</taxon>
        <taxon>Actinomycetes</taxon>
        <taxon>Bifidobacteriales</taxon>
        <taxon>Bifidobacteriaceae</taxon>
        <taxon>Bifidobacterium</taxon>
    </lineage>
</organism>
<dbReference type="Proteomes" id="UP001161916">
    <property type="component" value="Unassembled WGS sequence"/>
</dbReference>
<accession>A0AA43P5R5</accession>
<evidence type="ECO:0000313" key="3">
    <source>
        <dbReference type="EMBL" id="MDH7889110.1"/>
    </source>
</evidence>
<feature type="region of interest" description="Disordered" evidence="1">
    <location>
        <begin position="39"/>
        <end position="63"/>
    </location>
</feature>
<keyword evidence="2" id="KW-0812">Transmembrane</keyword>
<keyword evidence="2" id="KW-0472">Membrane</keyword>
<feature type="compositionally biased region" description="Basic and acidic residues" evidence="1">
    <location>
        <begin position="1309"/>
        <end position="1321"/>
    </location>
</feature>
<evidence type="ECO:0000256" key="1">
    <source>
        <dbReference type="SAM" id="MobiDB-lite"/>
    </source>
</evidence>
<dbReference type="RefSeq" id="WP_281105303.1">
    <property type="nucleotide sequence ID" value="NZ_JAOPMH010000001.1"/>
</dbReference>
<protein>
    <recommendedName>
        <fullName evidence="5">Cell surface protein</fullName>
    </recommendedName>
</protein>
<gene>
    <name evidence="3" type="ORF">OB951_00540</name>
</gene>
<feature type="transmembrane region" description="Helical" evidence="2">
    <location>
        <begin position="1279"/>
        <end position="1299"/>
    </location>
</feature>
<feature type="region of interest" description="Disordered" evidence="1">
    <location>
        <begin position="1307"/>
        <end position="1339"/>
    </location>
</feature>
<reference evidence="3" key="1">
    <citation type="submission" date="2022-09" db="EMBL/GenBank/DDBJ databases">
        <authorList>
            <person name="Orihara K."/>
        </authorList>
    </citation>
    <scope>NUCLEOTIDE SEQUENCE</scope>
    <source>
        <strain evidence="3">YIT 13062</strain>
    </source>
</reference>
<proteinExistence type="predicted"/>
<reference evidence="3" key="2">
    <citation type="journal article" date="2023" name="Gut Microbes">
        <title>Characterization of Bifidobacterium kashiwanohense that utilizes both milk- and plant-derived oligosaccharides.</title>
        <authorList>
            <person name="Orihara K."/>
            <person name="Yahagi K."/>
            <person name="Saito Y."/>
            <person name="Watanabe Y."/>
            <person name="Sasai T."/>
            <person name="Hara T."/>
            <person name="Tsukuda N."/>
            <person name="Oki K."/>
            <person name="Fujimoto J."/>
            <person name="Matsuki T."/>
        </authorList>
    </citation>
    <scope>NUCLEOTIDE SEQUENCE</scope>
    <source>
        <strain evidence="3">YIT 13062</strain>
    </source>
</reference>
<evidence type="ECO:0000313" key="4">
    <source>
        <dbReference type="Proteomes" id="UP001161916"/>
    </source>
</evidence>
<name>A0AA43P5R5_9BIFI</name>